<dbReference type="AlphaFoldDB" id="A0AAV4W6K0"/>
<keyword evidence="2" id="KW-1185">Reference proteome</keyword>
<name>A0AAV4W6K0_9ARAC</name>
<dbReference type="EMBL" id="BPLQ01014200">
    <property type="protein sequence ID" value="GIY78071.1"/>
    <property type="molecule type" value="Genomic_DNA"/>
</dbReference>
<accession>A0AAV4W6K0</accession>
<sequence length="106" mass="11766">MSMKYVFIHEQRRIISPSPVYYQIEIVTERLNAHWSRAGIAVVQTEGCLNGSSRAGSQRGRKFPGLVVCGGGGKDRLQFLVRKGTRLVHLFPTVLSATNLIHANIC</sequence>
<dbReference type="Proteomes" id="UP001054837">
    <property type="component" value="Unassembled WGS sequence"/>
</dbReference>
<evidence type="ECO:0000313" key="2">
    <source>
        <dbReference type="Proteomes" id="UP001054837"/>
    </source>
</evidence>
<gene>
    <name evidence="1" type="ORF">CDAR_282841</name>
</gene>
<proteinExistence type="predicted"/>
<evidence type="ECO:0000313" key="1">
    <source>
        <dbReference type="EMBL" id="GIY78071.1"/>
    </source>
</evidence>
<comment type="caution">
    <text evidence="1">The sequence shown here is derived from an EMBL/GenBank/DDBJ whole genome shotgun (WGS) entry which is preliminary data.</text>
</comment>
<reference evidence="1 2" key="1">
    <citation type="submission" date="2021-06" db="EMBL/GenBank/DDBJ databases">
        <title>Caerostris darwini draft genome.</title>
        <authorList>
            <person name="Kono N."/>
            <person name="Arakawa K."/>
        </authorList>
    </citation>
    <scope>NUCLEOTIDE SEQUENCE [LARGE SCALE GENOMIC DNA]</scope>
</reference>
<protein>
    <submittedName>
        <fullName evidence="1">Uncharacterized protein</fullName>
    </submittedName>
</protein>
<organism evidence="1 2">
    <name type="scientific">Caerostris darwini</name>
    <dbReference type="NCBI Taxonomy" id="1538125"/>
    <lineage>
        <taxon>Eukaryota</taxon>
        <taxon>Metazoa</taxon>
        <taxon>Ecdysozoa</taxon>
        <taxon>Arthropoda</taxon>
        <taxon>Chelicerata</taxon>
        <taxon>Arachnida</taxon>
        <taxon>Araneae</taxon>
        <taxon>Araneomorphae</taxon>
        <taxon>Entelegynae</taxon>
        <taxon>Araneoidea</taxon>
        <taxon>Araneidae</taxon>
        <taxon>Caerostris</taxon>
    </lineage>
</organism>